<evidence type="ECO:0000256" key="1">
    <source>
        <dbReference type="SAM" id="Phobius"/>
    </source>
</evidence>
<dbReference type="GeneID" id="106807133"/>
<dbReference type="PANTHER" id="PTHR31226">
    <property type="entry name" value="TRANSMEMBRANE PROTEIN 117"/>
    <property type="match status" value="1"/>
</dbReference>
<name>A0ABM1DY61_PRICU</name>
<dbReference type="Pfam" id="PF15113">
    <property type="entry name" value="TMEM117"/>
    <property type="match status" value="1"/>
</dbReference>
<dbReference type="Proteomes" id="UP000695022">
    <property type="component" value="Unplaced"/>
</dbReference>
<dbReference type="RefSeq" id="XP_014664882.1">
    <property type="nucleotide sequence ID" value="XM_014809396.1"/>
</dbReference>
<dbReference type="PANTHER" id="PTHR31226:SF1">
    <property type="entry name" value="TRANSMEMBRANE PROTEIN 117"/>
    <property type="match status" value="1"/>
</dbReference>
<dbReference type="InterPro" id="IPR029370">
    <property type="entry name" value="TMEM117"/>
</dbReference>
<proteinExistence type="predicted"/>
<keyword evidence="1" id="KW-1133">Transmembrane helix</keyword>
<keyword evidence="1" id="KW-0472">Membrane</keyword>
<protein>
    <submittedName>
        <fullName evidence="3">Transmembrane protein 117-like</fullName>
    </submittedName>
</protein>
<feature type="transmembrane region" description="Helical" evidence="1">
    <location>
        <begin position="112"/>
        <end position="132"/>
    </location>
</feature>
<evidence type="ECO:0000313" key="2">
    <source>
        <dbReference type="Proteomes" id="UP000695022"/>
    </source>
</evidence>
<sequence length="273" mass="31732">MSSTGRLLRLSMFTHDNGSWIVMGLVSIVFVCIFAQIYNGFLAYGHADSAPYIITAAMNVRYETFMKMAASATWLGDFVTAWMVTDMMLQDKLYPSWGRSARAFWQHNHNRIILFWMVWILMTAVVLMVIITNWVDWDYLNHGFAPTCELTRAFLASSILVMDLLILIQDWDFPHFESSNLDIKLPGLNVASIKFRVPACVRNKFWTVHISGKWFNYGVIILVMCLDLNMWINQVIYAPRKYGQYTGPQHEIYTATDEVQYHIIQLQTRYFCS</sequence>
<feature type="transmembrane region" description="Helical" evidence="1">
    <location>
        <begin position="20"/>
        <end position="44"/>
    </location>
</feature>
<feature type="transmembrane region" description="Helical" evidence="1">
    <location>
        <begin position="214"/>
        <end position="232"/>
    </location>
</feature>
<reference evidence="3" key="1">
    <citation type="submission" date="2025-08" db="UniProtKB">
        <authorList>
            <consortium name="RefSeq"/>
        </authorList>
    </citation>
    <scope>IDENTIFICATION</scope>
</reference>
<keyword evidence="2" id="KW-1185">Reference proteome</keyword>
<gene>
    <name evidence="3" type="primary">LOC106807133</name>
</gene>
<organism evidence="2 3">
    <name type="scientific">Priapulus caudatus</name>
    <name type="common">Priapulid worm</name>
    <dbReference type="NCBI Taxonomy" id="37621"/>
    <lineage>
        <taxon>Eukaryota</taxon>
        <taxon>Metazoa</taxon>
        <taxon>Ecdysozoa</taxon>
        <taxon>Scalidophora</taxon>
        <taxon>Priapulida</taxon>
        <taxon>Priapulimorpha</taxon>
        <taxon>Priapulimorphida</taxon>
        <taxon>Priapulidae</taxon>
        <taxon>Priapulus</taxon>
    </lineage>
</organism>
<keyword evidence="1" id="KW-0812">Transmembrane</keyword>
<accession>A0ABM1DY61</accession>
<evidence type="ECO:0000313" key="3">
    <source>
        <dbReference type="RefSeq" id="XP_014664882.1"/>
    </source>
</evidence>